<dbReference type="EnsemblMetazoa" id="XM_022809379">
    <property type="protein sequence ID" value="XP_022665114"/>
    <property type="gene ID" value="LOC111252043"/>
</dbReference>
<dbReference type="InterPro" id="IPR058055">
    <property type="entry name" value="PA-PLA1"/>
</dbReference>
<feature type="domain" description="DDHD" evidence="3">
    <location>
        <begin position="540"/>
        <end position="733"/>
    </location>
</feature>
<evidence type="ECO:0000256" key="2">
    <source>
        <dbReference type="SAM" id="MobiDB-lite"/>
    </source>
</evidence>
<evidence type="ECO:0000256" key="1">
    <source>
        <dbReference type="ARBA" id="ARBA00038464"/>
    </source>
</evidence>
<evidence type="ECO:0000313" key="5">
    <source>
        <dbReference type="Proteomes" id="UP000594260"/>
    </source>
</evidence>
<dbReference type="PANTHER" id="PTHR23509">
    <property type="entry name" value="PA-PL1 PHOSPHOLIPASE FAMILY"/>
    <property type="match status" value="1"/>
</dbReference>
<dbReference type="GO" id="GO:0046872">
    <property type="term" value="F:metal ion binding"/>
    <property type="evidence" value="ECO:0007669"/>
    <property type="project" value="InterPro"/>
</dbReference>
<evidence type="ECO:0000259" key="3">
    <source>
        <dbReference type="PROSITE" id="PS51043"/>
    </source>
</evidence>
<feature type="region of interest" description="Disordered" evidence="2">
    <location>
        <begin position="759"/>
        <end position="781"/>
    </location>
</feature>
<dbReference type="Pfam" id="PF23464">
    <property type="entry name" value="WWE_3"/>
    <property type="match status" value="1"/>
</dbReference>
<dbReference type="GO" id="GO:0030134">
    <property type="term" value="C:COPII-coated ER to Golgi transport vesicle"/>
    <property type="evidence" value="ECO:0007669"/>
    <property type="project" value="TreeGrafter"/>
</dbReference>
<accession>A0A7M7KD79</accession>
<dbReference type="Gene3D" id="1.10.150.50">
    <property type="entry name" value="Transcription Factor, Ets-1"/>
    <property type="match status" value="1"/>
</dbReference>
<dbReference type="InterPro" id="IPR004177">
    <property type="entry name" value="DDHD_dom"/>
</dbReference>
<dbReference type="OMA" id="HNTDEKI"/>
<feature type="region of interest" description="Disordered" evidence="2">
    <location>
        <begin position="1"/>
        <end position="71"/>
    </location>
</feature>
<feature type="compositionally biased region" description="Low complexity" evidence="2">
    <location>
        <begin position="83"/>
        <end position="105"/>
    </location>
</feature>
<dbReference type="PANTHER" id="PTHR23509:SF10">
    <property type="entry name" value="LD21067P"/>
    <property type="match status" value="1"/>
</dbReference>
<dbReference type="Proteomes" id="UP000594260">
    <property type="component" value="Unplaced"/>
</dbReference>
<dbReference type="GeneID" id="111252043"/>
<dbReference type="AlphaFoldDB" id="A0A7M7KD79"/>
<dbReference type="PROSITE" id="PS51043">
    <property type="entry name" value="DDHD"/>
    <property type="match status" value="1"/>
</dbReference>
<feature type="region of interest" description="Disordered" evidence="2">
    <location>
        <begin position="647"/>
        <end position="679"/>
    </location>
</feature>
<feature type="compositionally biased region" description="Polar residues" evidence="2">
    <location>
        <begin position="40"/>
        <end position="50"/>
    </location>
</feature>
<dbReference type="InterPro" id="IPR013761">
    <property type="entry name" value="SAM/pointed_sf"/>
</dbReference>
<dbReference type="RefSeq" id="XP_022665114.1">
    <property type="nucleotide sequence ID" value="XM_022809379.1"/>
</dbReference>
<feature type="compositionally biased region" description="Basic and acidic residues" evidence="2">
    <location>
        <begin position="1"/>
        <end position="10"/>
    </location>
</feature>
<name>A0A7M7KD79_VARDE</name>
<reference evidence="4" key="1">
    <citation type="submission" date="2021-01" db="UniProtKB">
        <authorList>
            <consortium name="EnsemblMetazoa"/>
        </authorList>
    </citation>
    <scope>IDENTIFICATION</scope>
</reference>
<dbReference type="Pfam" id="PF02862">
    <property type="entry name" value="DDHD"/>
    <property type="match status" value="1"/>
</dbReference>
<dbReference type="SMART" id="SM01127">
    <property type="entry name" value="DDHD"/>
    <property type="match status" value="1"/>
</dbReference>
<dbReference type="InParanoid" id="A0A7M7KD79"/>
<sequence>MEGSSQKEIRQILTNEFGVSSSGNGSAPSSLGEPGRSFPETGTTSATRPTSLPFEPPNRAPSPLPPPLKPHWFYMRQTATGSNSASAATGIEGTSTSGGASSSGSLERSMSINNNNWTPFSLLDSNELENAHIAGSGIVTVCGGRFEVDLSSKKMYPVYWTEPEAIHVRRCTWFYKGEGESRYTPYEEDTAHLLEESFQKCHNLNKWNRQIDVGSGHYVKIYSATLMTHHVPSGFTDEWGNISDSTPRPRIVKRGADQATEAAFEPGEGQTIDHLIFVVHGIGAVCDLKMRTVEQCLDDFRSMSNQLIQNHFGEQFQTGKVGRVEFLPVSWHSKLHGETTGLDEKLQKITINTISRVREFSNDTILDALLYTSPVYCQTIVDHVGSELNRLHHLFKKRNPNFTGTIGLAGHSLGSMILYDILSHQQLSRSSVASAKSASNLSPFAVTPSTLEELFDQLAIDRRHVSRLSDAEVDIQALAFMNESDLLKLGLPLGSVRKIINAVERFPRKVLSRKQSYTRAEFLVQGNEGTGQLTVNYPQLEFAPDCFFAMGSPIAMFIVVRGNETLGKDFRLPTCPRYFNIYHPYDPIAYRMEPLIDPSVTLEPAQIPHHKGRKRMHLEVKESLKKVSTEVKQKFVDAVSALSSSLHRRDSVSTEQQPSNNSRGVQGSAIEGTSNSTESAVDGWALNQGRRVDHVLQEGPLESFNEYLSVLFSHACYWESEDTLLLMVKEHYALKGIYPTVAPKPAASSIIPFYPLSPTSPSQVEETSINKDRKDESGQGVTQTGGLFWTSITSVASISNYFSLRPDSTDPTVAPQAKQNSSCVTEALVCNQRLPTQESQRDTDNEMCIIRFDIY</sequence>
<keyword evidence="5" id="KW-1185">Reference proteome</keyword>
<dbReference type="InterPro" id="IPR057825">
    <property type="entry name" value="WWE_SEC23-DDH2"/>
</dbReference>
<organism evidence="4 5">
    <name type="scientific">Varroa destructor</name>
    <name type="common">Honeybee mite</name>
    <dbReference type="NCBI Taxonomy" id="109461"/>
    <lineage>
        <taxon>Eukaryota</taxon>
        <taxon>Metazoa</taxon>
        <taxon>Ecdysozoa</taxon>
        <taxon>Arthropoda</taxon>
        <taxon>Chelicerata</taxon>
        <taxon>Arachnida</taxon>
        <taxon>Acari</taxon>
        <taxon>Parasitiformes</taxon>
        <taxon>Mesostigmata</taxon>
        <taxon>Gamasina</taxon>
        <taxon>Dermanyssoidea</taxon>
        <taxon>Varroidae</taxon>
        <taxon>Varroa</taxon>
    </lineage>
</organism>
<feature type="compositionally biased region" description="Basic and acidic residues" evidence="2">
    <location>
        <begin position="768"/>
        <end position="777"/>
    </location>
</feature>
<proteinExistence type="inferred from homology"/>
<evidence type="ECO:0000313" key="4">
    <source>
        <dbReference type="EnsemblMetazoa" id="XP_022665114"/>
    </source>
</evidence>
<comment type="similarity">
    <text evidence="1">Belongs to the PA-PLA1 family.</text>
</comment>
<dbReference type="CTD" id="34109"/>
<feature type="region of interest" description="Disordered" evidence="2">
    <location>
        <begin position="83"/>
        <end position="108"/>
    </location>
</feature>
<protein>
    <recommendedName>
        <fullName evidence="3">DDHD domain-containing protein</fullName>
    </recommendedName>
</protein>
<dbReference type="KEGG" id="vde:111252043"/>
<feature type="compositionally biased region" description="Pro residues" evidence="2">
    <location>
        <begin position="54"/>
        <end position="69"/>
    </location>
</feature>
<feature type="compositionally biased region" description="Polar residues" evidence="2">
    <location>
        <begin position="653"/>
        <end position="679"/>
    </location>
</feature>
<dbReference type="OrthoDB" id="69269at2759"/>
<dbReference type="GO" id="GO:0004620">
    <property type="term" value="F:phospholipase activity"/>
    <property type="evidence" value="ECO:0007669"/>
    <property type="project" value="TreeGrafter"/>
</dbReference>
<feature type="compositionally biased region" description="Low complexity" evidence="2">
    <location>
        <begin position="18"/>
        <end position="32"/>
    </location>
</feature>